<feature type="transmembrane region" description="Helical" evidence="8">
    <location>
        <begin position="27"/>
        <end position="47"/>
    </location>
</feature>
<evidence type="ECO:0000256" key="5">
    <source>
        <dbReference type="ARBA" id="ARBA00022989"/>
    </source>
</evidence>
<dbReference type="InterPro" id="IPR037185">
    <property type="entry name" value="EmrE-like"/>
</dbReference>
<keyword evidence="10" id="KW-1185">Reference proteome</keyword>
<feature type="transmembrane region" description="Helical" evidence="8">
    <location>
        <begin position="85"/>
        <end position="104"/>
    </location>
</feature>
<keyword evidence="3" id="KW-1003">Cell membrane</keyword>
<dbReference type="SUPFAM" id="SSF103481">
    <property type="entry name" value="Multidrug resistance efflux transporter EmrE"/>
    <property type="match status" value="1"/>
</dbReference>
<comment type="subcellular location">
    <subcellularLocation>
        <location evidence="1 7">Cell membrane</location>
        <topology evidence="1 7">Multi-pass membrane protein</topology>
    </subcellularLocation>
</comment>
<gene>
    <name evidence="9" type="ORF">BWZ43_16185</name>
</gene>
<keyword evidence="5 8" id="KW-1133">Transmembrane helix</keyword>
<dbReference type="GO" id="GO:0005886">
    <property type="term" value="C:plasma membrane"/>
    <property type="evidence" value="ECO:0007669"/>
    <property type="project" value="UniProtKB-SubCell"/>
</dbReference>
<keyword evidence="4 7" id="KW-0812">Transmembrane</keyword>
<evidence type="ECO:0000313" key="9">
    <source>
        <dbReference type="EMBL" id="OOP67364.1"/>
    </source>
</evidence>
<dbReference type="PANTHER" id="PTHR30561">
    <property type="entry name" value="SMR FAMILY PROTON-DEPENDENT DRUG EFFLUX TRANSPORTER SUGE"/>
    <property type="match status" value="1"/>
</dbReference>
<dbReference type="RefSeq" id="WP_078110706.1">
    <property type="nucleotide sequence ID" value="NZ_CP065424.1"/>
</dbReference>
<dbReference type="AlphaFoldDB" id="A0A8E2I626"/>
<organism evidence="9 10">
    <name type="scientific">Heyndrickxia oleronia</name>
    <dbReference type="NCBI Taxonomy" id="38875"/>
    <lineage>
        <taxon>Bacteria</taxon>
        <taxon>Bacillati</taxon>
        <taxon>Bacillota</taxon>
        <taxon>Bacilli</taxon>
        <taxon>Bacillales</taxon>
        <taxon>Bacillaceae</taxon>
        <taxon>Heyndrickxia</taxon>
    </lineage>
</organism>
<evidence type="ECO:0000256" key="7">
    <source>
        <dbReference type="RuleBase" id="RU003942"/>
    </source>
</evidence>
<feature type="transmembrane region" description="Helical" evidence="8">
    <location>
        <begin position="59"/>
        <end position="79"/>
    </location>
</feature>
<evidence type="ECO:0000256" key="3">
    <source>
        <dbReference type="ARBA" id="ARBA00022475"/>
    </source>
</evidence>
<reference evidence="9 10" key="1">
    <citation type="submission" date="2017-01" db="EMBL/GenBank/DDBJ databases">
        <title>Draft genome sequence of Bacillus oleronius.</title>
        <authorList>
            <person name="Allam M."/>
        </authorList>
    </citation>
    <scope>NUCLEOTIDE SEQUENCE [LARGE SCALE GENOMIC DNA]</scope>
    <source>
        <strain evidence="9 10">DSM 9356</strain>
    </source>
</reference>
<dbReference type="GO" id="GO:0022857">
    <property type="term" value="F:transmembrane transporter activity"/>
    <property type="evidence" value="ECO:0007669"/>
    <property type="project" value="InterPro"/>
</dbReference>
<dbReference type="FunFam" id="1.10.3730.20:FF:000001">
    <property type="entry name" value="Quaternary ammonium compound resistance transporter SugE"/>
    <property type="match status" value="1"/>
</dbReference>
<evidence type="ECO:0000256" key="6">
    <source>
        <dbReference type="ARBA" id="ARBA00023136"/>
    </source>
</evidence>
<keyword evidence="2" id="KW-0813">Transport</keyword>
<dbReference type="InterPro" id="IPR045324">
    <property type="entry name" value="Small_multidrug_res"/>
</dbReference>
<dbReference type="Gene3D" id="1.10.3730.20">
    <property type="match status" value="1"/>
</dbReference>
<evidence type="ECO:0000256" key="8">
    <source>
        <dbReference type="SAM" id="Phobius"/>
    </source>
</evidence>
<name>A0A8E2I626_9BACI</name>
<evidence type="ECO:0000313" key="10">
    <source>
        <dbReference type="Proteomes" id="UP000189761"/>
    </source>
</evidence>
<evidence type="ECO:0000256" key="4">
    <source>
        <dbReference type="ARBA" id="ARBA00022692"/>
    </source>
</evidence>
<keyword evidence="6 8" id="KW-0472">Membrane</keyword>
<sequence>MYVYILLLIAIVSEVFASSMLKLSNGFKNVWASLGVVIGYALAFYTLSLTLKHLQLGTAYAVWAGLGTALTAIAGAAIFGERFNFKKLSGIAMIIVGVVVLNLFGGGH</sequence>
<dbReference type="Pfam" id="PF00893">
    <property type="entry name" value="Multi_Drug_Res"/>
    <property type="match status" value="1"/>
</dbReference>
<evidence type="ECO:0000256" key="1">
    <source>
        <dbReference type="ARBA" id="ARBA00004651"/>
    </source>
</evidence>
<dbReference type="Proteomes" id="UP000189761">
    <property type="component" value="Unassembled WGS sequence"/>
</dbReference>
<evidence type="ECO:0000256" key="2">
    <source>
        <dbReference type="ARBA" id="ARBA00022448"/>
    </source>
</evidence>
<proteinExistence type="inferred from homology"/>
<protein>
    <submittedName>
        <fullName evidence="9">QacE family quaternary ammonium compound efflux SMR transporter</fullName>
    </submittedName>
</protein>
<comment type="similarity">
    <text evidence="7">Belongs to the drug/metabolite transporter (DMT) superfamily. Small multidrug resistance (SMR) (TC 2.A.7.1) family.</text>
</comment>
<accession>A0A8E2I626</accession>
<comment type="caution">
    <text evidence="9">The sequence shown here is derived from an EMBL/GenBank/DDBJ whole genome shotgun (WGS) entry which is preliminary data.</text>
</comment>
<dbReference type="InterPro" id="IPR000390">
    <property type="entry name" value="Small_drug/metabolite_transptr"/>
</dbReference>
<dbReference type="EMBL" id="MTLA01000202">
    <property type="protein sequence ID" value="OOP67364.1"/>
    <property type="molecule type" value="Genomic_DNA"/>
</dbReference>
<dbReference type="PANTHER" id="PTHR30561:SF1">
    <property type="entry name" value="MULTIDRUG TRANSPORTER EMRE"/>
    <property type="match status" value="1"/>
</dbReference>